<proteinExistence type="inferred from homology"/>
<feature type="compositionally biased region" description="Polar residues" evidence="6">
    <location>
        <begin position="25"/>
        <end position="38"/>
    </location>
</feature>
<feature type="compositionally biased region" description="Low complexity" evidence="6">
    <location>
        <begin position="11"/>
        <end position="24"/>
    </location>
</feature>
<feature type="transmembrane region" description="Helical" evidence="7">
    <location>
        <begin position="297"/>
        <end position="321"/>
    </location>
</feature>
<dbReference type="InterPro" id="IPR052337">
    <property type="entry name" value="SAT4-like"/>
</dbReference>
<comment type="subcellular location">
    <subcellularLocation>
        <location evidence="1">Membrane</location>
        <topology evidence="1">Multi-pass membrane protein</topology>
    </subcellularLocation>
</comment>
<evidence type="ECO:0000259" key="8">
    <source>
        <dbReference type="Pfam" id="PF20684"/>
    </source>
</evidence>
<feature type="region of interest" description="Disordered" evidence="6">
    <location>
        <begin position="8"/>
        <end position="43"/>
    </location>
</feature>
<name>A0AAE0D8H9_COLKA</name>
<feature type="transmembrane region" description="Helical" evidence="7">
    <location>
        <begin position="213"/>
        <end position="235"/>
    </location>
</feature>
<keyword evidence="10" id="KW-1185">Reference proteome</keyword>
<feature type="transmembrane region" description="Helical" evidence="7">
    <location>
        <begin position="263"/>
        <end position="285"/>
    </location>
</feature>
<reference evidence="9" key="1">
    <citation type="submission" date="2023-02" db="EMBL/GenBank/DDBJ databases">
        <title>Colletotrichum kahawae CIFC_Que2 genome sequencing and assembly.</title>
        <authorList>
            <person name="Baroncelli R."/>
        </authorList>
    </citation>
    <scope>NUCLEOTIDE SEQUENCE</scope>
    <source>
        <strain evidence="9">CIFC_Que2</strain>
    </source>
</reference>
<dbReference type="GO" id="GO:0016020">
    <property type="term" value="C:membrane"/>
    <property type="evidence" value="ECO:0007669"/>
    <property type="project" value="UniProtKB-SubCell"/>
</dbReference>
<evidence type="ECO:0000313" key="10">
    <source>
        <dbReference type="Proteomes" id="UP001281614"/>
    </source>
</evidence>
<feature type="transmembrane region" description="Helical" evidence="7">
    <location>
        <begin position="136"/>
        <end position="157"/>
    </location>
</feature>
<dbReference type="AlphaFoldDB" id="A0AAE0D8H9"/>
<evidence type="ECO:0000256" key="4">
    <source>
        <dbReference type="ARBA" id="ARBA00023136"/>
    </source>
</evidence>
<dbReference type="PANTHER" id="PTHR33048:SF42">
    <property type="entry name" value="INTEGRAL MEMBRANE PROTEIN"/>
    <property type="match status" value="1"/>
</dbReference>
<gene>
    <name evidence="9" type="ORF">CKAH01_14515</name>
</gene>
<dbReference type="Proteomes" id="UP001281614">
    <property type="component" value="Unassembled WGS sequence"/>
</dbReference>
<dbReference type="PANTHER" id="PTHR33048">
    <property type="entry name" value="PTH11-LIKE INTEGRAL MEMBRANE PROTEIN (AFU_ORTHOLOGUE AFUA_5G11245)"/>
    <property type="match status" value="1"/>
</dbReference>
<accession>A0AAE0D8H9</accession>
<dbReference type="Pfam" id="PF20684">
    <property type="entry name" value="Fung_rhodopsin"/>
    <property type="match status" value="1"/>
</dbReference>
<evidence type="ECO:0000256" key="2">
    <source>
        <dbReference type="ARBA" id="ARBA00022692"/>
    </source>
</evidence>
<organism evidence="9 10">
    <name type="scientific">Colletotrichum kahawae</name>
    <name type="common">Coffee berry disease fungus</name>
    <dbReference type="NCBI Taxonomy" id="34407"/>
    <lineage>
        <taxon>Eukaryota</taxon>
        <taxon>Fungi</taxon>
        <taxon>Dikarya</taxon>
        <taxon>Ascomycota</taxon>
        <taxon>Pezizomycotina</taxon>
        <taxon>Sordariomycetes</taxon>
        <taxon>Hypocreomycetidae</taxon>
        <taxon>Glomerellales</taxon>
        <taxon>Glomerellaceae</taxon>
        <taxon>Colletotrichum</taxon>
        <taxon>Colletotrichum gloeosporioides species complex</taxon>
    </lineage>
</organism>
<keyword evidence="3 7" id="KW-1133">Transmembrane helix</keyword>
<feature type="domain" description="Rhodopsin" evidence="8">
    <location>
        <begin position="120"/>
        <end position="358"/>
    </location>
</feature>
<sequence length="471" mass="53008">MRPLWMEYPDSGLPGSSPLSVSLSTQETASRSPASPGTNNPPPSRSLRCLCASDVSYLILEPSWLLHSFHNLTPAVDSRWRRGWKASLDAIAMAQIETRGPLIGGITWFLCFFCGVFLALRIYAKLSRHQKLWWDDWLLIFSWTCLLVESIITQLGINLGFGRHFYDVNPQTNLLTIAMYTSIGASISCFASTGSKVGFGVTLLRLTSGWFRGFVWFAVVTLTLVMLPSATLTWLKCTPIQKNFNRQMEGTCWDESITLNYGIFNAAWCAAMDFLLALVPWKLIWGMRMRKHEKLGICVAMSLGWLSGVCAITKGVYLVQLEQGDFFFNGMDVTIWTAVETATAVVASSIPVLRVFFREKTSTLGYQKSNNENSNDVVLNTYHTRVVDLSVATDASKPQDENAHETKVDETRRNTILPEIRELELLYDEIMRTKCFDIESQNGSRKDEITQKNDTSAEEIPAHDILIKKYG</sequence>
<comment type="caution">
    <text evidence="9">The sequence shown here is derived from an EMBL/GenBank/DDBJ whole genome shotgun (WGS) entry which is preliminary data.</text>
</comment>
<evidence type="ECO:0000256" key="5">
    <source>
        <dbReference type="ARBA" id="ARBA00038359"/>
    </source>
</evidence>
<evidence type="ECO:0000256" key="3">
    <source>
        <dbReference type="ARBA" id="ARBA00022989"/>
    </source>
</evidence>
<evidence type="ECO:0000256" key="6">
    <source>
        <dbReference type="SAM" id="MobiDB-lite"/>
    </source>
</evidence>
<protein>
    <recommendedName>
        <fullName evidence="8">Rhodopsin domain-containing protein</fullName>
    </recommendedName>
</protein>
<dbReference type="EMBL" id="VYYT01000087">
    <property type="protein sequence ID" value="KAK2771027.1"/>
    <property type="molecule type" value="Genomic_DNA"/>
</dbReference>
<feature type="transmembrane region" description="Helical" evidence="7">
    <location>
        <begin position="333"/>
        <end position="357"/>
    </location>
</feature>
<keyword evidence="2 7" id="KW-0812">Transmembrane</keyword>
<comment type="similarity">
    <text evidence="5">Belongs to the SAT4 family.</text>
</comment>
<feature type="transmembrane region" description="Helical" evidence="7">
    <location>
        <begin position="102"/>
        <end position="124"/>
    </location>
</feature>
<feature type="transmembrane region" description="Helical" evidence="7">
    <location>
        <begin position="177"/>
        <end position="201"/>
    </location>
</feature>
<evidence type="ECO:0000256" key="1">
    <source>
        <dbReference type="ARBA" id="ARBA00004141"/>
    </source>
</evidence>
<evidence type="ECO:0000256" key="7">
    <source>
        <dbReference type="SAM" id="Phobius"/>
    </source>
</evidence>
<evidence type="ECO:0000313" key="9">
    <source>
        <dbReference type="EMBL" id="KAK2771027.1"/>
    </source>
</evidence>
<keyword evidence="4 7" id="KW-0472">Membrane</keyword>
<dbReference type="InterPro" id="IPR049326">
    <property type="entry name" value="Rhodopsin_dom_fungi"/>
</dbReference>